<proteinExistence type="evidence at transcript level"/>
<dbReference type="InterPro" id="IPR029063">
    <property type="entry name" value="SAM-dependent_MTases_sf"/>
</dbReference>
<keyword evidence="1" id="KW-0732">Signal</keyword>
<name>C1BNS2_CALRO</name>
<gene>
    <name evidence="3" type="primary">Y1184</name>
</gene>
<dbReference type="Pfam" id="PF13847">
    <property type="entry name" value="Methyltransf_31"/>
    <property type="match status" value="1"/>
</dbReference>
<evidence type="ECO:0000313" key="3">
    <source>
        <dbReference type="EMBL" id="ACO10675.1"/>
    </source>
</evidence>
<dbReference type="AlphaFoldDB" id="C1BNS2"/>
<dbReference type="CDD" id="cd02440">
    <property type="entry name" value="AdoMet_MTases"/>
    <property type="match status" value="1"/>
</dbReference>
<accession>C1BNS2</accession>
<feature type="chain" id="PRO_5002907601" evidence="1">
    <location>
        <begin position="21"/>
        <end position="472"/>
    </location>
</feature>
<reference evidence="3" key="1">
    <citation type="submission" date="2009-03" db="EMBL/GenBank/DDBJ databases">
        <title>Caligus rogercresseyi ESTs and full-length cDNAs.</title>
        <authorList>
            <person name="Yasuike M."/>
            <person name="von Schalburg K."/>
            <person name="Cooper G."/>
            <person name="Leong J."/>
            <person name="Jones S.R.M."/>
            <person name="Koop B.F."/>
        </authorList>
    </citation>
    <scope>NUCLEOTIDE SEQUENCE</scope>
    <source>
        <tissue evidence="3">Whole tissue</tissue>
    </source>
</reference>
<evidence type="ECO:0000259" key="2">
    <source>
        <dbReference type="Pfam" id="PF13847"/>
    </source>
</evidence>
<dbReference type="InterPro" id="IPR025714">
    <property type="entry name" value="Methyltranfer_dom"/>
</dbReference>
<feature type="domain" description="Methyltransferase" evidence="2">
    <location>
        <begin position="90"/>
        <end position="190"/>
    </location>
</feature>
<evidence type="ECO:0000256" key="1">
    <source>
        <dbReference type="SAM" id="SignalP"/>
    </source>
</evidence>
<protein>
    <submittedName>
        <fullName evidence="3">Syc1184_c</fullName>
    </submittedName>
</protein>
<organism evidence="3">
    <name type="scientific">Caligus rogercresseyi</name>
    <name type="common">Sea louse</name>
    <dbReference type="NCBI Taxonomy" id="217165"/>
    <lineage>
        <taxon>Eukaryota</taxon>
        <taxon>Metazoa</taxon>
        <taxon>Ecdysozoa</taxon>
        <taxon>Arthropoda</taxon>
        <taxon>Crustacea</taxon>
        <taxon>Multicrustacea</taxon>
        <taxon>Hexanauplia</taxon>
        <taxon>Copepoda</taxon>
        <taxon>Siphonostomatoida</taxon>
        <taxon>Caligidae</taxon>
        <taxon>Caligus</taxon>
    </lineage>
</organism>
<feature type="signal peptide" evidence="1">
    <location>
        <begin position="1"/>
        <end position="20"/>
    </location>
</feature>
<dbReference type="SUPFAM" id="SSF53335">
    <property type="entry name" value="S-adenosyl-L-methionine-dependent methyltransferases"/>
    <property type="match status" value="1"/>
</dbReference>
<dbReference type="Gene3D" id="3.40.50.150">
    <property type="entry name" value="Vaccinia Virus protein VP39"/>
    <property type="match status" value="1"/>
</dbReference>
<dbReference type="EMBL" id="BT076251">
    <property type="protein sequence ID" value="ACO10675.1"/>
    <property type="molecule type" value="mRNA"/>
</dbReference>
<sequence length="472" mass="54284">MKSPLYRFLFFLFAVIICLPFKGNTLLSDKDLSEVHEHYMNYPYPYVDPSGENKYSIPPIKGPRIEDINHYFFEGRGDLGRNKIFRILIAGGGTGSGLIHYAYMFRNNKQAEITYLDFSLKSLEIARERARNYGFKGISFVQDSIYNIPKIELGSFDYIDCYGVLHHLSDPEEALRILKNVLSPHGGMFLMLYAYYGRQGTYSIQGSLRILNQKATNMSYEEEVKRSRVLYSNILPQSWAMTSENSIESATDVGFYDMYLHKQDVAFTIPELYDYIEKRGGLHIVDIMCPLLRNVLNEKHVFLRSHNRKIATQALNEVFSGSMGKHEILVSRNKNPIASLENPENVPFFCIHKVTPIINALSHGNIKNNKSIKIKMRIHYLTKPSFTVPVSKYTMDFIKLVLRRKHSIGEIIHRVSSSKLKKNATKGVEDKVSRDFKKTFGSFIRHGLVLLRHQTLSDIASFMEFDTVVEVN</sequence>